<organism evidence="1 2">
    <name type="scientific">Thiohalospira halophila DSM 15071</name>
    <dbReference type="NCBI Taxonomy" id="1123397"/>
    <lineage>
        <taxon>Bacteria</taxon>
        <taxon>Pseudomonadati</taxon>
        <taxon>Pseudomonadota</taxon>
        <taxon>Gammaproteobacteria</taxon>
        <taxon>Thiohalospirales</taxon>
        <taxon>Thiohalospiraceae</taxon>
        <taxon>Thiohalospira</taxon>
    </lineage>
</organism>
<dbReference type="OrthoDB" id="9798158at2"/>
<reference evidence="1 2" key="1">
    <citation type="submission" date="2016-10" db="EMBL/GenBank/DDBJ databases">
        <authorList>
            <person name="de Groot N.N."/>
        </authorList>
    </citation>
    <scope>NUCLEOTIDE SEQUENCE [LARGE SCALE GENOMIC DNA]</scope>
    <source>
        <strain evidence="1 2">HL3</strain>
    </source>
</reference>
<name>A0A1I1NIZ1_9GAMM</name>
<dbReference type="AlphaFoldDB" id="A0A1I1NIZ1"/>
<dbReference type="EMBL" id="FOMJ01000001">
    <property type="protein sequence ID" value="SFC97396.1"/>
    <property type="molecule type" value="Genomic_DNA"/>
</dbReference>
<evidence type="ECO:0000313" key="1">
    <source>
        <dbReference type="EMBL" id="SFC97396.1"/>
    </source>
</evidence>
<gene>
    <name evidence="1" type="ORF">SAMN05660831_00293</name>
</gene>
<proteinExistence type="predicted"/>
<protein>
    <submittedName>
        <fullName evidence="1">Uncharacterized protein</fullName>
    </submittedName>
</protein>
<accession>A0A1I1NIZ1</accession>
<dbReference type="InterPro" id="IPR038573">
    <property type="entry name" value="BrnT_sf"/>
</dbReference>
<sequence>MIDWTQVTGFQWDDGNSRKNVDKHGVTQGEAEAIFFQAPLLVAPDPRNSQQEARYHALGRTLEGRRLHVPFTLRGEGALIRVISARDMHRKERAHYEQHR</sequence>
<evidence type="ECO:0000313" key="2">
    <source>
        <dbReference type="Proteomes" id="UP000198611"/>
    </source>
</evidence>
<dbReference type="STRING" id="1123397.SAMN05660831_00293"/>
<dbReference type="RefSeq" id="WP_093426971.1">
    <property type="nucleotide sequence ID" value="NZ_FOMJ01000001.1"/>
</dbReference>
<dbReference type="Proteomes" id="UP000198611">
    <property type="component" value="Unassembled WGS sequence"/>
</dbReference>
<dbReference type="Gene3D" id="3.10.450.530">
    <property type="entry name" value="Ribonuclease toxin, BrnT, of type II toxin-antitoxin system"/>
    <property type="match status" value="1"/>
</dbReference>
<dbReference type="Pfam" id="PF04365">
    <property type="entry name" value="BrnT_toxin"/>
    <property type="match status" value="1"/>
</dbReference>
<keyword evidence="2" id="KW-1185">Reference proteome</keyword>
<dbReference type="InterPro" id="IPR007460">
    <property type="entry name" value="BrnT_toxin"/>
</dbReference>